<dbReference type="InterPro" id="IPR003423">
    <property type="entry name" value="OMP_efflux"/>
</dbReference>
<evidence type="ECO:0000256" key="5">
    <source>
        <dbReference type="ARBA" id="ARBA00022692"/>
    </source>
</evidence>
<sequence>MTPQYLCRIIGLLLLSGSVAAQSATQLQTLLQQAEKRYPSLNAKRYEADATRQQTNVLKTSLLPSLDATAQANLATYNNLTGMFYPAGLLPISGPPSTGNNAQPVAGSAASFLMNWSPFTFGYLDSRMAVAEAELAVKLAEGSDERLRIVASVAKAYLDALLQQELARLAGRNTARADSLLRQVRTLVRQGLRPELDTALVRSELIRAEVEQINAQAAADQARLTLAEWIATPDTTFALTDTQLLARLPRTQPAANTDLHPAEQIGKTQVDLELARRTQIRRSYLPRLTFWGTTYARGSGIDYRGEVNTWEGLAFSRFNYGAGVHLTVPLLRAAERTALLSQQDFRRQAAAERLNQTRLTLDGQRRSAALLRQQTEQVARRLPLQVQAAQQAYTALQVRYQTGLVSLTDVIQTQYALLKAESDNQVATLAVWRALLLEAYARGDLSYFLQALD</sequence>
<keyword evidence="10" id="KW-1185">Reference proteome</keyword>
<dbReference type="RefSeq" id="WP_345240051.1">
    <property type="nucleotide sequence ID" value="NZ_BAABHD010000003.1"/>
</dbReference>
<dbReference type="Pfam" id="PF02321">
    <property type="entry name" value="OEP"/>
    <property type="match status" value="2"/>
</dbReference>
<evidence type="ECO:0000256" key="3">
    <source>
        <dbReference type="ARBA" id="ARBA00022448"/>
    </source>
</evidence>
<organism evidence="9 10">
    <name type="scientific">Nibrella saemangeumensis</name>
    <dbReference type="NCBI Taxonomy" id="1084526"/>
    <lineage>
        <taxon>Bacteria</taxon>
        <taxon>Pseudomonadati</taxon>
        <taxon>Bacteroidota</taxon>
        <taxon>Cytophagia</taxon>
        <taxon>Cytophagales</taxon>
        <taxon>Spirosomataceae</taxon>
        <taxon>Nibrella</taxon>
    </lineage>
</organism>
<accession>A0ABP8MA19</accession>
<evidence type="ECO:0008006" key="11">
    <source>
        <dbReference type="Google" id="ProtNLM"/>
    </source>
</evidence>
<dbReference type="Gene3D" id="1.20.1600.10">
    <property type="entry name" value="Outer membrane efflux proteins (OEP)"/>
    <property type="match status" value="1"/>
</dbReference>
<evidence type="ECO:0000256" key="1">
    <source>
        <dbReference type="ARBA" id="ARBA00004442"/>
    </source>
</evidence>
<keyword evidence="6" id="KW-0472">Membrane</keyword>
<evidence type="ECO:0000256" key="8">
    <source>
        <dbReference type="SAM" id="SignalP"/>
    </source>
</evidence>
<dbReference type="SUPFAM" id="SSF56954">
    <property type="entry name" value="Outer membrane efflux proteins (OEP)"/>
    <property type="match status" value="1"/>
</dbReference>
<feature type="signal peptide" evidence="8">
    <location>
        <begin position="1"/>
        <end position="23"/>
    </location>
</feature>
<comment type="caution">
    <text evidence="9">The sequence shown here is derived from an EMBL/GenBank/DDBJ whole genome shotgun (WGS) entry which is preliminary data.</text>
</comment>
<dbReference type="Proteomes" id="UP001501175">
    <property type="component" value="Unassembled WGS sequence"/>
</dbReference>
<keyword evidence="8" id="KW-0732">Signal</keyword>
<keyword evidence="3" id="KW-0813">Transport</keyword>
<evidence type="ECO:0000256" key="2">
    <source>
        <dbReference type="ARBA" id="ARBA00007613"/>
    </source>
</evidence>
<dbReference type="EMBL" id="BAABHD010000003">
    <property type="protein sequence ID" value="GAA4447190.1"/>
    <property type="molecule type" value="Genomic_DNA"/>
</dbReference>
<comment type="similarity">
    <text evidence="2">Belongs to the outer membrane factor (OMF) (TC 1.B.17) family.</text>
</comment>
<reference evidence="10" key="1">
    <citation type="journal article" date="2019" name="Int. J. Syst. Evol. Microbiol.">
        <title>The Global Catalogue of Microorganisms (GCM) 10K type strain sequencing project: providing services to taxonomists for standard genome sequencing and annotation.</title>
        <authorList>
            <consortium name="The Broad Institute Genomics Platform"/>
            <consortium name="The Broad Institute Genome Sequencing Center for Infectious Disease"/>
            <person name="Wu L."/>
            <person name="Ma J."/>
        </authorList>
    </citation>
    <scope>NUCLEOTIDE SEQUENCE [LARGE SCALE GENOMIC DNA]</scope>
    <source>
        <strain evidence="10">JCM 17927</strain>
    </source>
</reference>
<feature type="chain" id="PRO_5046571187" description="Outer membrane protein TolC" evidence="8">
    <location>
        <begin position="24"/>
        <end position="453"/>
    </location>
</feature>
<keyword evidence="7" id="KW-0998">Cell outer membrane</keyword>
<evidence type="ECO:0000256" key="6">
    <source>
        <dbReference type="ARBA" id="ARBA00023136"/>
    </source>
</evidence>
<evidence type="ECO:0000313" key="9">
    <source>
        <dbReference type="EMBL" id="GAA4447190.1"/>
    </source>
</evidence>
<proteinExistence type="inferred from homology"/>
<comment type="subcellular location">
    <subcellularLocation>
        <location evidence="1">Cell outer membrane</location>
    </subcellularLocation>
</comment>
<dbReference type="InterPro" id="IPR051906">
    <property type="entry name" value="TolC-like"/>
</dbReference>
<keyword evidence="5" id="KW-0812">Transmembrane</keyword>
<evidence type="ECO:0000313" key="10">
    <source>
        <dbReference type="Proteomes" id="UP001501175"/>
    </source>
</evidence>
<dbReference type="PANTHER" id="PTHR30026">
    <property type="entry name" value="OUTER MEMBRANE PROTEIN TOLC"/>
    <property type="match status" value="1"/>
</dbReference>
<name>A0ABP8MA19_9BACT</name>
<dbReference type="PANTHER" id="PTHR30026:SF20">
    <property type="entry name" value="OUTER MEMBRANE PROTEIN TOLC"/>
    <property type="match status" value="1"/>
</dbReference>
<evidence type="ECO:0000256" key="4">
    <source>
        <dbReference type="ARBA" id="ARBA00022452"/>
    </source>
</evidence>
<keyword evidence="4" id="KW-1134">Transmembrane beta strand</keyword>
<evidence type="ECO:0000256" key="7">
    <source>
        <dbReference type="ARBA" id="ARBA00023237"/>
    </source>
</evidence>
<gene>
    <name evidence="9" type="ORF">GCM10023189_03280</name>
</gene>
<protein>
    <recommendedName>
        <fullName evidence="11">Outer membrane protein TolC</fullName>
    </recommendedName>
</protein>